<feature type="region of interest" description="Disordered" evidence="1">
    <location>
        <begin position="1414"/>
        <end position="1459"/>
    </location>
</feature>
<feature type="compositionally biased region" description="Low complexity" evidence="1">
    <location>
        <begin position="1429"/>
        <end position="1446"/>
    </location>
</feature>
<gene>
    <name evidence="3" type="ORF">BLNAU_10050</name>
</gene>
<feature type="compositionally biased region" description="Polar residues" evidence="1">
    <location>
        <begin position="1447"/>
        <end position="1457"/>
    </location>
</feature>
<dbReference type="Pfam" id="PF00566">
    <property type="entry name" value="RabGAP-TBC"/>
    <property type="match status" value="1"/>
</dbReference>
<dbReference type="InterPro" id="IPR035969">
    <property type="entry name" value="Rab-GAP_TBC_sf"/>
</dbReference>
<evidence type="ECO:0000313" key="3">
    <source>
        <dbReference type="EMBL" id="KAK2954911.1"/>
    </source>
</evidence>
<feature type="region of interest" description="Disordered" evidence="1">
    <location>
        <begin position="1901"/>
        <end position="1932"/>
    </location>
</feature>
<feature type="region of interest" description="Disordered" evidence="1">
    <location>
        <begin position="1702"/>
        <end position="1722"/>
    </location>
</feature>
<dbReference type="SUPFAM" id="SSF47923">
    <property type="entry name" value="Ypt/Rab-GAP domain of gyp1p"/>
    <property type="match status" value="2"/>
</dbReference>
<feature type="region of interest" description="Disordered" evidence="1">
    <location>
        <begin position="939"/>
        <end position="983"/>
    </location>
</feature>
<evidence type="ECO:0000259" key="2">
    <source>
        <dbReference type="PROSITE" id="PS50086"/>
    </source>
</evidence>
<keyword evidence="4" id="KW-1185">Reference proteome</keyword>
<feature type="compositionally biased region" description="Low complexity" evidence="1">
    <location>
        <begin position="419"/>
        <end position="440"/>
    </location>
</feature>
<feature type="domain" description="Rab-GAP TBC" evidence="2">
    <location>
        <begin position="2645"/>
        <end position="2879"/>
    </location>
</feature>
<evidence type="ECO:0000313" key="4">
    <source>
        <dbReference type="Proteomes" id="UP001281761"/>
    </source>
</evidence>
<dbReference type="InterPro" id="IPR000195">
    <property type="entry name" value="Rab-GAP-TBC_dom"/>
</dbReference>
<feature type="region of interest" description="Disordered" evidence="1">
    <location>
        <begin position="1852"/>
        <end position="1877"/>
    </location>
</feature>
<feature type="region of interest" description="Disordered" evidence="1">
    <location>
        <begin position="66"/>
        <end position="85"/>
    </location>
</feature>
<feature type="region of interest" description="Disordered" evidence="1">
    <location>
        <begin position="416"/>
        <end position="448"/>
    </location>
</feature>
<dbReference type="SMART" id="SM00164">
    <property type="entry name" value="TBC"/>
    <property type="match status" value="1"/>
</dbReference>
<dbReference type="Gene3D" id="1.10.8.270">
    <property type="entry name" value="putative rabgap domain of human tbc1 domain family member 14 like domains"/>
    <property type="match status" value="1"/>
</dbReference>
<organism evidence="3 4">
    <name type="scientific">Blattamonas nauphoetae</name>
    <dbReference type="NCBI Taxonomy" id="2049346"/>
    <lineage>
        <taxon>Eukaryota</taxon>
        <taxon>Metamonada</taxon>
        <taxon>Preaxostyla</taxon>
        <taxon>Oxymonadida</taxon>
        <taxon>Blattamonas</taxon>
    </lineage>
</organism>
<feature type="region of interest" description="Disordered" evidence="1">
    <location>
        <begin position="1224"/>
        <end position="1254"/>
    </location>
</feature>
<feature type="compositionally biased region" description="Polar residues" evidence="1">
    <location>
        <begin position="66"/>
        <end position="81"/>
    </location>
</feature>
<accession>A0ABQ9XTV4</accession>
<proteinExistence type="predicted"/>
<name>A0ABQ9XTV4_9EUKA</name>
<reference evidence="3 4" key="1">
    <citation type="journal article" date="2022" name="bioRxiv">
        <title>Genomics of Preaxostyla Flagellates Illuminates Evolutionary Transitions and the Path Towards Mitochondrial Loss.</title>
        <authorList>
            <person name="Novak L.V.F."/>
            <person name="Treitli S.C."/>
            <person name="Pyrih J."/>
            <person name="Halakuc P."/>
            <person name="Pipaliya S.V."/>
            <person name="Vacek V."/>
            <person name="Brzon O."/>
            <person name="Soukal P."/>
            <person name="Eme L."/>
            <person name="Dacks J.B."/>
            <person name="Karnkowska A."/>
            <person name="Elias M."/>
            <person name="Hampl V."/>
        </authorList>
    </citation>
    <scope>NUCLEOTIDE SEQUENCE [LARGE SCALE GENOMIC DNA]</scope>
    <source>
        <strain evidence="3">NAU3</strain>
        <tissue evidence="3">Gut</tissue>
    </source>
</reference>
<dbReference type="EMBL" id="JARBJD010000072">
    <property type="protein sequence ID" value="KAK2954911.1"/>
    <property type="molecule type" value="Genomic_DNA"/>
</dbReference>
<feature type="region of interest" description="Disordered" evidence="1">
    <location>
        <begin position="2684"/>
        <end position="2712"/>
    </location>
</feature>
<protein>
    <submittedName>
        <fullName evidence="3">Rab-GTPase-TBC domain containing protein</fullName>
    </submittedName>
</protein>
<comment type="caution">
    <text evidence="3">The sequence shown here is derived from an EMBL/GenBank/DDBJ whole genome shotgun (WGS) entry which is preliminary data.</text>
</comment>
<dbReference type="PROSITE" id="PS50086">
    <property type="entry name" value="TBC_RABGAP"/>
    <property type="match status" value="1"/>
</dbReference>
<evidence type="ECO:0000256" key="1">
    <source>
        <dbReference type="SAM" id="MobiDB-lite"/>
    </source>
</evidence>
<feature type="compositionally biased region" description="Low complexity" evidence="1">
    <location>
        <begin position="1707"/>
        <end position="1722"/>
    </location>
</feature>
<dbReference type="Proteomes" id="UP001281761">
    <property type="component" value="Unassembled WGS sequence"/>
</dbReference>
<dbReference type="PANTHER" id="PTHR47219:SF9">
    <property type="entry name" value="GTPASE ACTIVATING PROTEIN AND CENTROSOME-ASSOCIATED, ISOFORM B"/>
    <property type="match status" value="1"/>
</dbReference>
<dbReference type="Gene3D" id="1.10.472.80">
    <property type="entry name" value="Ypt/Rab-GAP domain of gyp1p, domain 3"/>
    <property type="match status" value="1"/>
</dbReference>
<dbReference type="PANTHER" id="PTHR47219">
    <property type="entry name" value="RAB GTPASE-ACTIVATING PROTEIN 1-LIKE"/>
    <property type="match status" value="1"/>
</dbReference>
<sequence length="2951" mass="326174">MIQTSPSETLRSFAFNQDQDPRKNVSELLDDISVNQPSSFEEILKHYHKSTVLTDQTDIINKTSSFFASQERSDPTSPETTTKIDPDLHPSFRRFLVSSDGTGKTTHLRYHYLKALHTEKNRLSNFLAHPQNSGYIAYTPILLTITTPAYLLLTEQSLDIINLINLSSGIPYDNEYLKNQLDAGRCLLFTTTIVILEIAPSDFKPLARCPTIIPAALISHYFDAFAVTSANSFTTFSFLLQEPNPSQAATSPQPSTLPHFLSLLVDDFLSKKTRCQSTPSRAPLLSLSAEDRLPISLPFIDRQLPQFWRTSAGPIPSPGQRYTTPLNQNTPLRLSSPPLTTLLSSLILSDDPTIDFLTHLAYTITSQHKTQIDVKLLVKEITRTSASSRVWTKLLREMNTPHSLIECHFGRITPTDLFSSPKQTSTQSVSSTQTVTGSPSQPQPPPSLHIPLLRIPVDAQNTMRYSPKTKLTTYYPLSVQLVSPALTLPPLHVNEQEDIVFQSRRMEHALKRGEQLFGRMDKKRTRHPLHRRARSFSFFHQSPFEPTPPPSINRTDSVNSFGAEDSQSVLSAVTPSMFENNTSIFLHRFALSQPSREFTSLPTRPYTSFGMSALQQCVSAVATKPNLTGQTNTLGSSASHTQNTSISPLDTLYTPLHTHSTFSFRHITIQLLLTALYHVRLFYARVGAVLMDPARKTRKQGNKSLTNESVITSAILHSQMLRSAQNWMDPFVSQSLVLALSLLPSAAFKHFQTLFVLSMIAKDGSTQISRHHPSLFSSSLNTQTTIPIKFGLSVLFLVQHAFIRSYSLTGHTIPSIRNTVNRAWWIEPLLLAYPSHRLAALQHINIQLKTEHASVQKHGKTDSMDAVLTDASLLLYLALLDDIEEKRRVCVQLKRTSLLSLDGVVKDASAPQLLKLMQMEGEDVLEFFSLNFEDKTQIKPTPAAAKKRIESEDDEDQANPLPPMVFSGIAESESDSSDSVSFSSSEDEGIFVDIPRRVPVMHALPSATTLTNMTSEESALTLFSHLNSPRSAAGEDWLQQVNLRQGVSAPAKPDPPVPRHIRVQVLSALSSVSAMIATELAEWKGPVPFTAVASLLDSFSRLTSVSRVEMKVLAVFTSHHPSLASLSRITLEQLLIHPQSKVKTTRNLVSLLLHSQPSQLIPLLSTLSQLTVTAPMLLDVISFLFGTLLENSTLILRQHSSHPPPIRHKNDKTQSNSLMSFLKRRNKTSKTASPTDETRRAVTESLPHPRLTVESPFNLDSDPIPFPHNHLFVVSNENVDEGVGVVEVMSRSHCSDEHVQFPTPKSPFHSTLLSLIFSFNALVSSTLNSIHPLSPPRRPLTPSQSLTRILSQYIPPTVPVTSLHPSPNTLLPPPILNTLLSSHNPTKTRAEVLFPLCSSPIDLLTHLPPSSLPPQSTLTLAQPHQRIKPTSSVPSSPMSPLPHSDSAASIPSQFTDTPQRRASPFDPIAVLLSHTFSILRFQLPFLTFFACRAVQLITPLIPSHLICPLIACLFHISTPPNINTALFNSCQSNDAKTPPFAAVLSYDTNFRSSKGKTTALFKSHLPMTAEGPPTPPAPTDARMHYAPTAVVREALLALFVLLSNHPIFARFFPTVTEVFSEQETTYSPNSLTLPLSHFNAFVALTNTLASSAVVQPPTHRIAWSSDHVSHWPSSEVAQLFSHPILASTIDSFISRHPISQSRNLAQSPSSSPSLTSEPSPLSSPTIRMIPFEAPLNTPYSPQLDDALVFSAGLSTLCTFWLAETCVPAALHTTSVLLLNSIGMKSISEQYARHASDYISFFGENEDWPTKLDEVVQTFDLPSCILHTVKVMSMFNQDFGGSQKRVMELANTSVTRLGKGEGGNGSVGGESEEEDDELSLEANWTDLTTAFTQQALLKQIEEKTGKTRKRKEQRPRPFAQKKQDSTETGQKQQNRQIKPCCVDFVKSVLQTPLCSVHETSLFWDDSVSQSLLNQSSFSLPSLLSETDNVLTANAAVSFGRGGQQPEWQRLPSSVIPFANSPSLTINWGRSSIMESSVFLTPKSIPSFDESEVNGTIVEFAEDPQPRVPIVTPQSFHSPSLHVHVLQDRTANTISHLKFCKHLTPSRTLLPILVAIESLSALVRITIREVQTSNTIATLIPTLEYLAILAMHPQQSLDMSHTSTDLIPTTPVHPLVQFAAVSLLRSLISSLPHSILRSITIPFAVGTCVSNASYFERMNKSLLAAEWIALSPFAVSKMDTAEEDQSELSSCFSSLLSFTQSSASLRTLITTSTSLSKSTHTDQIIPTTLVASSLYTALLVFLSILHDDHSLLVSQPWKSRHIPSLLMEYTMSCVESPSTSLFTPPYTTSFTSLILLLIQSQNPQILALNSALFGVLAVVLPTQTYSTLLLSRLICLEGAARDHLIFFIHSFNTQPNPTLQRNLSLHHFSTVAETSSSTVHSLLLLLDDCALLDPPNPNFLTHTTSLISSTPPLFRESIVAFLPTLQIAPDTTWPILSEIIERTRQVYPHLTLPFNLVDSLQSRLDGFDLTRLPQTQELSQLGDCAPSAFILSPPSHFAISALLSQCLRVGDSKKSPLPPIDYLEQQNTVAVKVLSSFSTLLDSAVRVVLRQTMSDNSEPAQVVSQSVADSPALSHLSLTTQPHLKPTIEIFVHSFLWTNMIKTKPVPQLLLFRLINTSTKVSQALIKPKTPFPSGSPVGHGETGQRSEGDEEGELDSAFSSLVSRLEPHFTTIKHDISRTFAHSSSIILSVRQMNITSLVLKMWVTNNPIPGYVQGMSYLAAIASIPGDIPNAYRMLDAILSTPFFTKLYAVNVKFREDMFELFDAMLQKCETPIHTLLHTLHQEGSLPFDFLFSWFSTFFSRSFPVSISFIALDGFFFEGPIFLFRAAIALVSLLLPHAPIPSKTQDDGALFALVTSKLNGINSFHNSVTPTLFVQTLTQVHFPSRTFFWEL</sequence>
<dbReference type="InterPro" id="IPR050302">
    <property type="entry name" value="Rab_GAP_TBC_domain"/>
</dbReference>